<keyword evidence="5" id="KW-1185">Reference proteome</keyword>
<dbReference type="InterPro" id="IPR033471">
    <property type="entry name" value="DIRP"/>
</dbReference>
<keyword evidence="2" id="KW-0539">Nucleus</keyword>
<dbReference type="PANTHER" id="PTHR21689:SF2">
    <property type="entry name" value="PROTEIN LIN-9 HOMOLOG"/>
    <property type="match status" value="1"/>
</dbReference>
<evidence type="ECO:0000256" key="1">
    <source>
        <dbReference type="ARBA" id="ARBA00004123"/>
    </source>
</evidence>
<dbReference type="GO" id="GO:0006357">
    <property type="term" value="P:regulation of transcription by RNA polymerase II"/>
    <property type="evidence" value="ECO:0007669"/>
    <property type="project" value="TreeGrafter"/>
</dbReference>
<name>A0A392QLP7_9FABA</name>
<organism evidence="4 5">
    <name type="scientific">Trifolium medium</name>
    <dbReference type="NCBI Taxonomy" id="97028"/>
    <lineage>
        <taxon>Eukaryota</taxon>
        <taxon>Viridiplantae</taxon>
        <taxon>Streptophyta</taxon>
        <taxon>Embryophyta</taxon>
        <taxon>Tracheophyta</taxon>
        <taxon>Spermatophyta</taxon>
        <taxon>Magnoliopsida</taxon>
        <taxon>eudicotyledons</taxon>
        <taxon>Gunneridae</taxon>
        <taxon>Pentapetalae</taxon>
        <taxon>rosids</taxon>
        <taxon>fabids</taxon>
        <taxon>Fabales</taxon>
        <taxon>Fabaceae</taxon>
        <taxon>Papilionoideae</taxon>
        <taxon>50 kb inversion clade</taxon>
        <taxon>NPAAA clade</taxon>
        <taxon>Hologalegina</taxon>
        <taxon>IRL clade</taxon>
        <taxon>Trifolieae</taxon>
        <taxon>Trifolium</taxon>
    </lineage>
</organism>
<evidence type="ECO:0000256" key="2">
    <source>
        <dbReference type="ARBA" id="ARBA00023242"/>
    </source>
</evidence>
<dbReference type="GO" id="GO:0003677">
    <property type="term" value="F:DNA binding"/>
    <property type="evidence" value="ECO:0007669"/>
    <property type="project" value="TreeGrafter"/>
</dbReference>
<dbReference type="EMBL" id="LXQA010143461">
    <property type="protein sequence ID" value="MCI24772.1"/>
    <property type="molecule type" value="Genomic_DNA"/>
</dbReference>
<dbReference type="GO" id="GO:0017053">
    <property type="term" value="C:transcription repressor complex"/>
    <property type="evidence" value="ECO:0007669"/>
    <property type="project" value="InterPro"/>
</dbReference>
<dbReference type="Proteomes" id="UP000265520">
    <property type="component" value="Unassembled WGS sequence"/>
</dbReference>
<dbReference type="Pfam" id="PF06584">
    <property type="entry name" value="DIRP"/>
    <property type="match status" value="1"/>
</dbReference>
<dbReference type="AlphaFoldDB" id="A0A392QLP7"/>
<reference evidence="4 5" key="1">
    <citation type="journal article" date="2018" name="Front. Plant Sci.">
        <title>Red Clover (Trifolium pratense) and Zigzag Clover (T. medium) - A Picture of Genomic Similarities and Differences.</title>
        <authorList>
            <person name="Dluhosova J."/>
            <person name="Istvanek J."/>
            <person name="Nedelnik J."/>
            <person name="Repkova J."/>
        </authorList>
    </citation>
    <scope>NUCLEOTIDE SEQUENCE [LARGE SCALE GENOMIC DNA]</scope>
    <source>
        <strain evidence="5">cv. 10/8</strain>
        <tissue evidence="4">Leaf</tissue>
    </source>
</reference>
<feature type="domain" description="DIRP" evidence="3">
    <location>
        <begin position="1"/>
        <end position="62"/>
    </location>
</feature>
<sequence>SLGRPRRFSEQFLIEEKHKLNQYRESVRSHYAEVLAGTKEGLPADLAQPLIVGQRVIAIHPKTREIHDGSILTVDHCRYRVQFDHHELGVEFVMVCFLLL</sequence>
<dbReference type="InterPro" id="IPR010561">
    <property type="entry name" value="LIN-9/ALY1"/>
</dbReference>
<proteinExistence type="predicted"/>
<comment type="subcellular location">
    <subcellularLocation>
        <location evidence="1">Nucleus</location>
    </subcellularLocation>
</comment>
<dbReference type="PANTHER" id="PTHR21689">
    <property type="entry name" value="LIN-9"/>
    <property type="match status" value="1"/>
</dbReference>
<evidence type="ECO:0000313" key="5">
    <source>
        <dbReference type="Proteomes" id="UP000265520"/>
    </source>
</evidence>
<dbReference type="SMART" id="SM01135">
    <property type="entry name" value="DIRP"/>
    <property type="match status" value="1"/>
</dbReference>
<dbReference type="GO" id="GO:0051726">
    <property type="term" value="P:regulation of cell cycle"/>
    <property type="evidence" value="ECO:0007669"/>
    <property type="project" value="TreeGrafter"/>
</dbReference>
<evidence type="ECO:0000313" key="4">
    <source>
        <dbReference type="EMBL" id="MCI24772.1"/>
    </source>
</evidence>
<dbReference type="GO" id="GO:0005654">
    <property type="term" value="C:nucleoplasm"/>
    <property type="evidence" value="ECO:0007669"/>
    <property type="project" value="TreeGrafter"/>
</dbReference>
<evidence type="ECO:0000259" key="3">
    <source>
        <dbReference type="SMART" id="SM01135"/>
    </source>
</evidence>
<protein>
    <submittedName>
        <fullName evidence="4">Protein always early 3-like</fullName>
    </submittedName>
</protein>
<dbReference type="GO" id="GO:0006351">
    <property type="term" value="P:DNA-templated transcription"/>
    <property type="evidence" value="ECO:0007669"/>
    <property type="project" value="InterPro"/>
</dbReference>
<accession>A0A392QLP7</accession>
<comment type="caution">
    <text evidence="4">The sequence shown here is derived from an EMBL/GenBank/DDBJ whole genome shotgun (WGS) entry which is preliminary data.</text>
</comment>
<feature type="non-terminal residue" evidence="4">
    <location>
        <position position="1"/>
    </location>
</feature>